<accession>A0ABQ8IUM4</accession>
<dbReference type="Proteomes" id="UP000887458">
    <property type="component" value="Unassembled WGS sequence"/>
</dbReference>
<proteinExistence type="predicted"/>
<sequence>MIGFQFNFESNHLWNDNDDYLINQISMKQNLLNDKNLIQIDFVFIANGFNFRFVCQKKAKVYLKFLKFPIPSDYHDFFLIDVDDDDAEDDIASR</sequence>
<organism evidence="1 2">
    <name type="scientific">Dermatophagoides pteronyssinus</name>
    <name type="common">European house dust mite</name>
    <dbReference type="NCBI Taxonomy" id="6956"/>
    <lineage>
        <taxon>Eukaryota</taxon>
        <taxon>Metazoa</taxon>
        <taxon>Ecdysozoa</taxon>
        <taxon>Arthropoda</taxon>
        <taxon>Chelicerata</taxon>
        <taxon>Arachnida</taxon>
        <taxon>Acari</taxon>
        <taxon>Acariformes</taxon>
        <taxon>Sarcoptiformes</taxon>
        <taxon>Astigmata</taxon>
        <taxon>Psoroptidia</taxon>
        <taxon>Analgoidea</taxon>
        <taxon>Pyroglyphidae</taxon>
        <taxon>Dermatophagoidinae</taxon>
        <taxon>Dermatophagoides</taxon>
    </lineage>
</organism>
<reference evidence="1 2" key="1">
    <citation type="journal article" date="2018" name="J. Allergy Clin. Immunol.">
        <title>High-quality assembly of Dermatophagoides pteronyssinus genome and transcriptome reveals a wide range of novel allergens.</title>
        <authorList>
            <person name="Liu X.Y."/>
            <person name="Yang K.Y."/>
            <person name="Wang M.Q."/>
            <person name="Kwok J.S."/>
            <person name="Zeng X."/>
            <person name="Yang Z."/>
            <person name="Xiao X.J."/>
            <person name="Lau C.P."/>
            <person name="Li Y."/>
            <person name="Huang Z.M."/>
            <person name="Ba J.G."/>
            <person name="Yim A.K."/>
            <person name="Ouyang C.Y."/>
            <person name="Ngai S.M."/>
            <person name="Chan T.F."/>
            <person name="Leung E.L."/>
            <person name="Liu L."/>
            <person name="Liu Z.G."/>
            <person name="Tsui S.K."/>
        </authorList>
    </citation>
    <scope>NUCLEOTIDE SEQUENCE [LARGE SCALE GENOMIC DNA]</scope>
    <source>
        <strain evidence="1">Derp</strain>
    </source>
</reference>
<reference evidence="1 2" key="2">
    <citation type="journal article" date="2022" name="Mol. Biol. Evol.">
        <title>Comparative Genomics Reveals Insights into the Divergent Evolution of Astigmatic Mites and Household Pest Adaptations.</title>
        <authorList>
            <person name="Xiong Q."/>
            <person name="Wan A.T."/>
            <person name="Liu X."/>
            <person name="Fung C.S."/>
            <person name="Xiao X."/>
            <person name="Malainual N."/>
            <person name="Hou J."/>
            <person name="Wang L."/>
            <person name="Wang M."/>
            <person name="Yang K.Y."/>
            <person name="Cui Y."/>
            <person name="Leung E.L."/>
            <person name="Nong W."/>
            <person name="Shin S.K."/>
            <person name="Au S.W."/>
            <person name="Jeong K.Y."/>
            <person name="Chew F.T."/>
            <person name="Hui J.H."/>
            <person name="Leung T.F."/>
            <person name="Tungtrongchitr A."/>
            <person name="Zhong N."/>
            <person name="Liu Z."/>
            <person name="Tsui S.K."/>
        </authorList>
    </citation>
    <scope>NUCLEOTIDE SEQUENCE [LARGE SCALE GENOMIC DNA]</scope>
    <source>
        <strain evidence="1">Derp</strain>
    </source>
</reference>
<dbReference type="EMBL" id="NJHN03000117">
    <property type="protein sequence ID" value="KAH9413907.1"/>
    <property type="molecule type" value="Genomic_DNA"/>
</dbReference>
<evidence type="ECO:0000313" key="1">
    <source>
        <dbReference type="EMBL" id="KAH9413907.1"/>
    </source>
</evidence>
<protein>
    <submittedName>
        <fullName evidence="1">Uncharacterized protein</fullName>
    </submittedName>
</protein>
<comment type="caution">
    <text evidence="1">The sequence shown here is derived from an EMBL/GenBank/DDBJ whole genome shotgun (WGS) entry which is preliminary data.</text>
</comment>
<gene>
    <name evidence="1" type="ORF">DERP_009506</name>
</gene>
<evidence type="ECO:0000313" key="2">
    <source>
        <dbReference type="Proteomes" id="UP000887458"/>
    </source>
</evidence>
<keyword evidence="2" id="KW-1185">Reference proteome</keyword>
<name>A0ABQ8IUM4_DERPT</name>